<accession>A0A930VQ25</accession>
<dbReference type="RefSeq" id="WP_194697869.1">
    <property type="nucleotide sequence ID" value="NZ_JADKPO010000030.1"/>
</dbReference>
<dbReference type="Gene3D" id="1.10.3210.10">
    <property type="entry name" value="Hypothetical protein af1432"/>
    <property type="match status" value="1"/>
</dbReference>
<dbReference type="InterPro" id="IPR009218">
    <property type="entry name" value="HD_phosphohydro"/>
</dbReference>
<evidence type="ECO:0000313" key="2">
    <source>
        <dbReference type="Proteomes" id="UP000660668"/>
    </source>
</evidence>
<organism evidence="1 2">
    <name type="scientific">Nocardioides agariphilus</name>
    <dbReference type="NCBI Taxonomy" id="433664"/>
    <lineage>
        <taxon>Bacteria</taxon>
        <taxon>Bacillati</taxon>
        <taxon>Actinomycetota</taxon>
        <taxon>Actinomycetes</taxon>
        <taxon>Propionibacteriales</taxon>
        <taxon>Nocardioidaceae</taxon>
        <taxon>Nocardioides</taxon>
    </lineage>
</organism>
<name>A0A930VQ25_9ACTN</name>
<dbReference type="AlphaFoldDB" id="A0A930VQ25"/>
<comment type="caution">
    <text evidence="1">The sequence shown here is derived from an EMBL/GenBank/DDBJ whole genome shotgun (WGS) entry which is preliminary data.</text>
</comment>
<protein>
    <recommendedName>
        <fullName evidence="3">Metal-dependent HD superfamily phosphohydrolase</fullName>
    </recommendedName>
</protein>
<reference evidence="1" key="1">
    <citation type="submission" date="2020-11" db="EMBL/GenBank/DDBJ databases">
        <title>Nocardioides cynanchi sp. nov., isolated from soil of rhizosphere of Cynanchum wilfordii.</title>
        <authorList>
            <person name="Lee J.-S."/>
            <person name="Suh M.K."/>
            <person name="Kim J.-S."/>
        </authorList>
    </citation>
    <scope>NUCLEOTIDE SEQUENCE</scope>
    <source>
        <strain evidence="1">KCTC 19276</strain>
    </source>
</reference>
<dbReference type="PANTHER" id="PTHR21174">
    <property type="match status" value="1"/>
</dbReference>
<evidence type="ECO:0008006" key="3">
    <source>
        <dbReference type="Google" id="ProtNLM"/>
    </source>
</evidence>
<dbReference type="EMBL" id="JADKPO010000030">
    <property type="protein sequence ID" value="MBF4769726.1"/>
    <property type="molecule type" value="Genomic_DNA"/>
</dbReference>
<keyword evidence="2" id="KW-1185">Reference proteome</keyword>
<dbReference type="PANTHER" id="PTHR21174:SF0">
    <property type="entry name" value="HD PHOSPHOHYDROLASE FAMILY PROTEIN-RELATED"/>
    <property type="match status" value="1"/>
</dbReference>
<proteinExistence type="predicted"/>
<evidence type="ECO:0000313" key="1">
    <source>
        <dbReference type="EMBL" id="MBF4769726.1"/>
    </source>
</evidence>
<gene>
    <name evidence="1" type="ORF">ISU10_18305</name>
</gene>
<sequence length="197" mass="22097">MSDLAARWPLGDDLADVRDELQAAYDGDRGYHDTRHLTEVLDRIDELAAAGEEFDGLAVRLAAWFHDGVYDGRPGAEERSAQWALSALARRPEADEVARLVRLTEQHRPAGDDPNGCILSDADLAILAASPQRYAEYVADVRREYAHVPDDLFCRGRAAVLRELLAKDSLFHTPHACEHWETRARANVEAELRRLET</sequence>
<dbReference type="SUPFAM" id="SSF109604">
    <property type="entry name" value="HD-domain/PDEase-like"/>
    <property type="match status" value="1"/>
</dbReference>
<dbReference type="PIRSF" id="PIRSF035170">
    <property type="entry name" value="HD_phosphohydro"/>
    <property type="match status" value="1"/>
</dbReference>
<dbReference type="Proteomes" id="UP000660668">
    <property type="component" value="Unassembled WGS sequence"/>
</dbReference>